<keyword evidence="1" id="KW-0812">Transmembrane</keyword>
<evidence type="ECO:0000313" key="3">
    <source>
        <dbReference type="Proteomes" id="UP000008022"/>
    </source>
</evidence>
<dbReference type="Proteomes" id="UP000008022">
    <property type="component" value="Unassembled WGS sequence"/>
</dbReference>
<protein>
    <submittedName>
        <fullName evidence="2">Uncharacterized protein</fullName>
    </submittedName>
</protein>
<organism evidence="2 3">
    <name type="scientific">Oryza rufipogon</name>
    <name type="common">Brownbeard rice</name>
    <name type="synonym">Asian wild rice</name>
    <dbReference type="NCBI Taxonomy" id="4529"/>
    <lineage>
        <taxon>Eukaryota</taxon>
        <taxon>Viridiplantae</taxon>
        <taxon>Streptophyta</taxon>
        <taxon>Embryophyta</taxon>
        <taxon>Tracheophyta</taxon>
        <taxon>Spermatophyta</taxon>
        <taxon>Magnoliopsida</taxon>
        <taxon>Liliopsida</taxon>
        <taxon>Poales</taxon>
        <taxon>Poaceae</taxon>
        <taxon>BOP clade</taxon>
        <taxon>Oryzoideae</taxon>
        <taxon>Oryzeae</taxon>
        <taxon>Oryzinae</taxon>
        <taxon>Oryza</taxon>
    </lineage>
</organism>
<reference evidence="3" key="1">
    <citation type="submission" date="2013-06" db="EMBL/GenBank/DDBJ databases">
        <authorList>
            <person name="Zhao Q."/>
        </authorList>
    </citation>
    <scope>NUCLEOTIDE SEQUENCE</scope>
    <source>
        <strain evidence="3">cv. W1943</strain>
    </source>
</reference>
<feature type="transmembrane region" description="Helical" evidence="1">
    <location>
        <begin position="12"/>
        <end position="34"/>
    </location>
</feature>
<name>A0A0E0QCP9_ORYRU</name>
<evidence type="ECO:0000256" key="1">
    <source>
        <dbReference type="SAM" id="Phobius"/>
    </source>
</evidence>
<sequence>MAVFFAGGSPSAVLLGDFGVYYIIIGLIVIITGLKRAGAQSDNEGRGVGVSVLVYILVLLVATAITGKIDPRLYYCDKVV</sequence>
<dbReference type="AlphaFoldDB" id="A0A0E0QCP9"/>
<proteinExistence type="predicted"/>
<feature type="transmembrane region" description="Helical" evidence="1">
    <location>
        <begin position="46"/>
        <end position="65"/>
    </location>
</feature>
<dbReference type="EnsemblPlants" id="ORUFI07G27180.1">
    <property type="protein sequence ID" value="ORUFI07G27180.1"/>
    <property type="gene ID" value="ORUFI07G27180"/>
</dbReference>
<dbReference type="Gramene" id="ORUFI07G27180.1">
    <property type="protein sequence ID" value="ORUFI07G27180.1"/>
    <property type="gene ID" value="ORUFI07G27180"/>
</dbReference>
<keyword evidence="1" id="KW-1133">Transmembrane helix</keyword>
<evidence type="ECO:0000313" key="2">
    <source>
        <dbReference type="EnsemblPlants" id="ORUFI07G27180.1"/>
    </source>
</evidence>
<keyword evidence="1" id="KW-0472">Membrane</keyword>
<accession>A0A0E0QCP9</accession>
<reference evidence="2" key="2">
    <citation type="submission" date="2015-06" db="UniProtKB">
        <authorList>
            <consortium name="EnsemblPlants"/>
        </authorList>
    </citation>
    <scope>IDENTIFICATION</scope>
</reference>
<keyword evidence="3" id="KW-1185">Reference proteome</keyword>
<dbReference type="HOGENOM" id="CLU_2594034_0_0_1"/>